<sequence>MSSPRDSSWKAEESQLQQRRIVKVTRIPRRGTPSRPTGYPSNVNEIQNRRKVKAKRPPTTETTMDQHASEEEAKPPLPPRRTQAFRDDNSQSTTTETQNLIQMKASVSTKHENGRWFKGTGLLVVTTGGNFKLIAKQGDCKVRLETKEGDGDLNLTFDYDASHVKKIEKLTKETTKGTCFHVKIHDDKARSGILHPQTCSVTAALYEMAKD</sequence>
<dbReference type="Proteomes" id="UP000266841">
    <property type="component" value="Unassembled WGS sequence"/>
</dbReference>
<proteinExistence type="predicted"/>
<evidence type="ECO:0000313" key="3">
    <source>
        <dbReference type="Proteomes" id="UP000266841"/>
    </source>
</evidence>
<feature type="region of interest" description="Disordered" evidence="1">
    <location>
        <begin position="1"/>
        <end position="98"/>
    </location>
</feature>
<protein>
    <submittedName>
        <fullName evidence="2">Uncharacterized protein</fullName>
    </submittedName>
</protein>
<dbReference type="EMBL" id="AGNL01018436">
    <property type="protein sequence ID" value="EJK63094.1"/>
    <property type="molecule type" value="Genomic_DNA"/>
</dbReference>
<evidence type="ECO:0000256" key="1">
    <source>
        <dbReference type="SAM" id="MobiDB-lite"/>
    </source>
</evidence>
<feature type="compositionally biased region" description="Basic residues" evidence="1">
    <location>
        <begin position="20"/>
        <end position="29"/>
    </location>
</feature>
<organism evidence="2 3">
    <name type="scientific">Thalassiosira oceanica</name>
    <name type="common">Marine diatom</name>
    <dbReference type="NCBI Taxonomy" id="159749"/>
    <lineage>
        <taxon>Eukaryota</taxon>
        <taxon>Sar</taxon>
        <taxon>Stramenopiles</taxon>
        <taxon>Ochrophyta</taxon>
        <taxon>Bacillariophyta</taxon>
        <taxon>Coscinodiscophyceae</taxon>
        <taxon>Thalassiosirophycidae</taxon>
        <taxon>Thalassiosirales</taxon>
        <taxon>Thalassiosiraceae</taxon>
        <taxon>Thalassiosira</taxon>
    </lineage>
</organism>
<keyword evidence="3" id="KW-1185">Reference proteome</keyword>
<accession>K0SDP6</accession>
<evidence type="ECO:0000313" key="2">
    <source>
        <dbReference type="EMBL" id="EJK63094.1"/>
    </source>
</evidence>
<name>K0SDP6_THAOC</name>
<dbReference type="AlphaFoldDB" id="K0SDP6"/>
<reference evidence="2 3" key="1">
    <citation type="journal article" date="2012" name="Genome Biol.">
        <title>Genome and low-iron response of an oceanic diatom adapted to chronic iron limitation.</title>
        <authorList>
            <person name="Lommer M."/>
            <person name="Specht M."/>
            <person name="Roy A.S."/>
            <person name="Kraemer L."/>
            <person name="Andreson R."/>
            <person name="Gutowska M.A."/>
            <person name="Wolf J."/>
            <person name="Bergner S.V."/>
            <person name="Schilhabel M.B."/>
            <person name="Klostermeier U.C."/>
            <person name="Beiko R.G."/>
            <person name="Rosenstiel P."/>
            <person name="Hippler M."/>
            <person name="Laroche J."/>
        </authorList>
    </citation>
    <scope>NUCLEOTIDE SEQUENCE [LARGE SCALE GENOMIC DNA]</scope>
    <source>
        <strain evidence="2 3">CCMP1005</strain>
    </source>
</reference>
<gene>
    <name evidence="2" type="ORF">THAOC_16268</name>
</gene>
<comment type="caution">
    <text evidence="2">The sequence shown here is derived from an EMBL/GenBank/DDBJ whole genome shotgun (WGS) entry which is preliminary data.</text>
</comment>